<dbReference type="InterPro" id="IPR037027">
    <property type="entry name" value="YqgF/RNaseH-like_dom_sf"/>
</dbReference>
<dbReference type="InterPro" id="IPR012337">
    <property type="entry name" value="RNaseH-like_sf"/>
</dbReference>
<dbReference type="PANTHER" id="PTHR33317">
    <property type="entry name" value="POLYNUCLEOTIDYL TRANSFERASE, RIBONUCLEASE H-LIKE SUPERFAMILY PROTEIN"/>
    <property type="match status" value="1"/>
</dbReference>
<keyword evidence="7" id="KW-1185">Reference proteome</keyword>
<dbReference type="EMBL" id="CAKKNE010000003">
    <property type="protein sequence ID" value="CAH0371716.1"/>
    <property type="molecule type" value="Genomic_DNA"/>
</dbReference>
<dbReference type="SMART" id="SM00732">
    <property type="entry name" value="YqgFc"/>
    <property type="match status" value="1"/>
</dbReference>
<feature type="domain" description="YqgF/RNase H-like" evidence="5">
    <location>
        <begin position="18"/>
        <end position="120"/>
    </location>
</feature>
<evidence type="ECO:0000259" key="5">
    <source>
        <dbReference type="SMART" id="SM00732"/>
    </source>
</evidence>
<dbReference type="GO" id="GO:0000967">
    <property type="term" value="P:rRNA 5'-end processing"/>
    <property type="evidence" value="ECO:0007669"/>
    <property type="project" value="TreeGrafter"/>
</dbReference>
<accession>A0A8J2SPB3</accession>
<sequence>MAILTPAAARALLRKTRSPALGLDVSPSRVGLAVSGPGGGALPLGTIKRAARDVRAVSGKIAAAATRHRAALLAVGWPLEPSGVAGERCAAVRAFVDAVRAEAALPPVVFVDERFTTQAARHALGEAGAATTHGAEDAAAAALIVEALLEEERAPPSRFFADDVPD</sequence>
<dbReference type="PANTHER" id="PTHR33317:SF4">
    <property type="entry name" value="POLYNUCLEOTIDYL TRANSFERASE, RIBONUCLEASE H-LIKE SUPERFAMILY PROTEIN"/>
    <property type="match status" value="1"/>
</dbReference>
<dbReference type="HAMAP" id="MF_00651">
    <property type="entry name" value="Nuclease_YqgF"/>
    <property type="match status" value="1"/>
</dbReference>
<dbReference type="NCBIfam" id="TIGR00250">
    <property type="entry name" value="RNAse_H_YqgF"/>
    <property type="match status" value="1"/>
</dbReference>
<keyword evidence="4" id="KW-0378">Hydrolase</keyword>
<keyword evidence="1" id="KW-0963">Cytoplasm</keyword>
<dbReference type="GO" id="GO:0004518">
    <property type="term" value="F:nuclease activity"/>
    <property type="evidence" value="ECO:0007669"/>
    <property type="project" value="UniProtKB-KW"/>
</dbReference>
<name>A0A8J2SPB3_9STRA</name>
<organism evidence="6 7">
    <name type="scientific">Pelagomonas calceolata</name>
    <dbReference type="NCBI Taxonomy" id="35677"/>
    <lineage>
        <taxon>Eukaryota</taxon>
        <taxon>Sar</taxon>
        <taxon>Stramenopiles</taxon>
        <taxon>Ochrophyta</taxon>
        <taxon>Pelagophyceae</taxon>
        <taxon>Pelagomonadales</taxon>
        <taxon>Pelagomonadaceae</taxon>
        <taxon>Pelagomonas</taxon>
    </lineage>
</organism>
<dbReference type="GO" id="GO:0016787">
    <property type="term" value="F:hydrolase activity"/>
    <property type="evidence" value="ECO:0007669"/>
    <property type="project" value="UniProtKB-KW"/>
</dbReference>
<evidence type="ECO:0000256" key="1">
    <source>
        <dbReference type="ARBA" id="ARBA00022490"/>
    </source>
</evidence>
<evidence type="ECO:0000313" key="6">
    <source>
        <dbReference type="EMBL" id="CAH0371716.1"/>
    </source>
</evidence>
<evidence type="ECO:0000256" key="2">
    <source>
        <dbReference type="ARBA" id="ARBA00022517"/>
    </source>
</evidence>
<dbReference type="Gene3D" id="3.30.420.140">
    <property type="entry name" value="YqgF/RNase H-like domain"/>
    <property type="match status" value="1"/>
</dbReference>
<evidence type="ECO:0000256" key="4">
    <source>
        <dbReference type="ARBA" id="ARBA00022801"/>
    </source>
</evidence>
<dbReference type="InterPro" id="IPR006641">
    <property type="entry name" value="YqgF/RNaseH-like_dom"/>
</dbReference>
<gene>
    <name evidence="6" type="ORF">PECAL_3P16680</name>
</gene>
<protein>
    <recommendedName>
        <fullName evidence="5">YqgF/RNase H-like domain-containing protein</fullName>
    </recommendedName>
</protein>
<evidence type="ECO:0000313" key="7">
    <source>
        <dbReference type="Proteomes" id="UP000789595"/>
    </source>
</evidence>
<dbReference type="GO" id="GO:0005829">
    <property type="term" value="C:cytosol"/>
    <property type="evidence" value="ECO:0007669"/>
    <property type="project" value="TreeGrafter"/>
</dbReference>
<proteinExistence type="inferred from homology"/>
<keyword evidence="2" id="KW-0690">Ribosome biogenesis</keyword>
<dbReference type="AlphaFoldDB" id="A0A8J2SPB3"/>
<dbReference type="Pfam" id="PF03652">
    <property type="entry name" value="RuvX"/>
    <property type="match status" value="1"/>
</dbReference>
<reference evidence="6" key="1">
    <citation type="submission" date="2021-11" db="EMBL/GenBank/DDBJ databases">
        <authorList>
            <consortium name="Genoscope - CEA"/>
            <person name="William W."/>
        </authorList>
    </citation>
    <scope>NUCLEOTIDE SEQUENCE</scope>
</reference>
<dbReference type="Proteomes" id="UP000789595">
    <property type="component" value="Unassembled WGS sequence"/>
</dbReference>
<keyword evidence="3" id="KW-0540">Nuclease</keyword>
<comment type="caution">
    <text evidence="6">The sequence shown here is derived from an EMBL/GenBank/DDBJ whole genome shotgun (WGS) entry which is preliminary data.</text>
</comment>
<dbReference type="SUPFAM" id="SSF53098">
    <property type="entry name" value="Ribonuclease H-like"/>
    <property type="match status" value="1"/>
</dbReference>
<evidence type="ECO:0000256" key="3">
    <source>
        <dbReference type="ARBA" id="ARBA00022722"/>
    </source>
</evidence>
<dbReference type="InterPro" id="IPR005227">
    <property type="entry name" value="YqgF"/>
</dbReference>